<sequence>MNITKTKLLLIMIIMCFVALVGCSRENENKLNLDDVLNALKSQNLELEPYGITGYPMKLNDVIPEVYSVKLPGSEENNNTEEFIHFYIFNSEKDRLKGAKEFNEITENTNPTTLPFLYEKENILLIYWSNSKDHPLMKEAIETASEQLNS</sequence>
<proteinExistence type="predicted"/>
<gene>
    <name evidence="1" type="ORF">SAMN05720606_12832</name>
</gene>
<dbReference type="AlphaFoldDB" id="A0A1G5LJP8"/>
<evidence type="ECO:0000313" key="1">
    <source>
        <dbReference type="EMBL" id="SCZ13082.1"/>
    </source>
</evidence>
<name>A0A1G5LJP8_9BACL</name>
<dbReference type="EMBL" id="FMVM01000028">
    <property type="protein sequence ID" value="SCZ13082.1"/>
    <property type="molecule type" value="Genomic_DNA"/>
</dbReference>
<keyword evidence="2" id="KW-1185">Reference proteome</keyword>
<reference evidence="2" key="1">
    <citation type="submission" date="2016-10" db="EMBL/GenBank/DDBJ databases">
        <authorList>
            <person name="Varghese N."/>
            <person name="Submissions S."/>
        </authorList>
    </citation>
    <scope>NUCLEOTIDE SEQUENCE [LARGE SCALE GENOMIC DNA]</scope>
    <source>
        <strain evidence="2">BL9</strain>
    </source>
</reference>
<dbReference type="Proteomes" id="UP000198538">
    <property type="component" value="Unassembled WGS sequence"/>
</dbReference>
<organism evidence="1 2">
    <name type="scientific">Paenibacillus polysaccharolyticus</name>
    <dbReference type="NCBI Taxonomy" id="582692"/>
    <lineage>
        <taxon>Bacteria</taxon>
        <taxon>Bacillati</taxon>
        <taxon>Bacillota</taxon>
        <taxon>Bacilli</taxon>
        <taxon>Bacillales</taxon>
        <taxon>Paenibacillaceae</taxon>
        <taxon>Paenibacillus</taxon>
    </lineage>
</organism>
<dbReference type="PROSITE" id="PS51257">
    <property type="entry name" value="PROKAR_LIPOPROTEIN"/>
    <property type="match status" value="1"/>
</dbReference>
<dbReference type="RefSeq" id="WP_090924784.1">
    <property type="nucleotide sequence ID" value="NZ_FMVM01000028.1"/>
</dbReference>
<evidence type="ECO:0000313" key="2">
    <source>
        <dbReference type="Proteomes" id="UP000198538"/>
    </source>
</evidence>
<protein>
    <submittedName>
        <fullName evidence="1">Uncharacterized protein</fullName>
    </submittedName>
</protein>
<accession>A0A1G5LJP8</accession>